<dbReference type="InterPro" id="IPR039424">
    <property type="entry name" value="SBP_5"/>
</dbReference>
<protein>
    <submittedName>
        <fullName evidence="7">Oligopeptide ABC transporter substrate-binding protein</fullName>
    </submittedName>
</protein>
<evidence type="ECO:0000313" key="7">
    <source>
        <dbReference type="EMBL" id="TQR20226.1"/>
    </source>
</evidence>
<feature type="chain" id="PRO_5039716245" evidence="5">
    <location>
        <begin position="21"/>
        <end position="615"/>
    </location>
</feature>
<dbReference type="OrthoDB" id="9796817at2"/>
<feature type="region of interest" description="Disordered" evidence="4">
    <location>
        <begin position="24"/>
        <end position="60"/>
    </location>
</feature>
<dbReference type="RefSeq" id="WP_142642204.1">
    <property type="nucleotide sequence ID" value="NZ_VDGI01000007.1"/>
</dbReference>
<feature type="domain" description="Solute-binding protein family 5" evidence="6">
    <location>
        <begin position="130"/>
        <end position="522"/>
    </location>
</feature>
<evidence type="ECO:0000313" key="8">
    <source>
        <dbReference type="Proteomes" id="UP000316626"/>
    </source>
</evidence>
<dbReference type="GO" id="GO:0015833">
    <property type="term" value="P:peptide transport"/>
    <property type="evidence" value="ECO:0007669"/>
    <property type="project" value="TreeGrafter"/>
</dbReference>
<dbReference type="Gene3D" id="3.10.105.10">
    <property type="entry name" value="Dipeptide-binding Protein, Domain 3"/>
    <property type="match status" value="1"/>
</dbReference>
<sequence length="615" mass="68145">MSKKLWALLVILLAFMLVLGACKGSENSSEGNTETTPKETEKEKEEKPEEKTEEPAETSEFPLIVDNEGEAIKGGTLKVALGTDSPFQGIFSWVLYEDGYDADIMAYSSNAIFATDGDFLVNDKGIATLEVDQANNKAIVKIREGVKWSDGEPLKIEDLILPYLIIGHPDYQGIRYDGDFQNIVGAVEYHDGKADTISGLKKIDETTLEISFQKLSPAIFSVGDGLWSYAEPNHILKDIPIGQLLESDAVRKNPVTLGAFKIDKIVPGESVQFVRNEHYWKGPAKLDGVLLKAVPSTSIAAAIQSGEYDMTAGSLPATKYPEVKDFDNITILAQPELSYSYLGFKLGKFDTVNGISVMDPNAKMGDVKLRQAMGYALDVEQVNEVYYDNLRSRANSLIPPVFKSFYDSSLKGYYYDKDKAIEILDGAGYKDTDGDGFRETPKGEKLEIKMAGMAGDAIAEEMAAFWMQNWADVGLKVVLSTGRLIEFQTFYDKVEVDDPEIDIYMAAWGTGTNPSPAGLYGKNAAFNFSRFTTPELDALLTAIDSPDAFDPAFRANAFREWQEYMEENAQVIPTQFRTAIYTINDRVKHYDVNYDTEFDLNEVELTADAPAKSTK</sequence>
<organism evidence="7 8">
    <name type="scientific">Psychrobacillus vulpis</name>
    <dbReference type="NCBI Taxonomy" id="2325572"/>
    <lineage>
        <taxon>Bacteria</taxon>
        <taxon>Bacillati</taxon>
        <taxon>Bacillota</taxon>
        <taxon>Bacilli</taxon>
        <taxon>Bacillales</taxon>
        <taxon>Bacillaceae</taxon>
        <taxon>Psychrobacillus</taxon>
    </lineage>
</organism>
<dbReference type="SUPFAM" id="SSF53850">
    <property type="entry name" value="Periplasmic binding protein-like II"/>
    <property type="match status" value="1"/>
</dbReference>
<feature type="signal peptide" evidence="5">
    <location>
        <begin position="1"/>
        <end position="20"/>
    </location>
</feature>
<keyword evidence="8" id="KW-1185">Reference proteome</keyword>
<dbReference type="PANTHER" id="PTHR30290">
    <property type="entry name" value="PERIPLASMIC BINDING COMPONENT OF ABC TRANSPORTER"/>
    <property type="match status" value="1"/>
</dbReference>
<dbReference type="Gene3D" id="3.40.190.10">
    <property type="entry name" value="Periplasmic binding protein-like II"/>
    <property type="match status" value="1"/>
</dbReference>
<dbReference type="AlphaFoldDB" id="A0A544TS04"/>
<evidence type="ECO:0000256" key="4">
    <source>
        <dbReference type="SAM" id="MobiDB-lite"/>
    </source>
</evidence>
<gene>
    <name evidence="7" type="ORF">FG384_08685</name>
</gene>
<reference evidence="7 8" key="1">
    <citation type="submission" date="2019-06" db="EMBL/GenBank/DDBJ databases">
        <title>Psychrobacillus vulpis sp. nov., a new species isolated from feces of a red fox that inhabits in The Tablas de Daimiel Natural Park, Albacete, Spain.</title>
        <authorList>
            <person name="Rodriguez M."/>
            <person name="Reina J.C."/>
            <person name="Bejar V."/>
            <person name="Llamas I."/>
        </authorList>
    </citation>
    <scope>NUCLEOTIDE SEQUENCE [LARGE SCALE GENOMIC DNA]</scope>
    <source>
        <strain evidence="7 8">Z8</strain>
    </source>
</reference>
<evidence type="ECO:0000259" key="6">
    <source>
        <dbReference type="Pfam" id="PF00496"/>
    </source>
</evidence>
<evidence type="ECO:0000256" key="3">
    <source>
        <dbReference type="ARBA" id="ARBA00022729"/>
    </source>
</evidence>
<dbReference type="InterPro" id="IPR000914">
    <property type="entry name" value="SBP_5_dom"/>
</dbReference>
<name>A0A544TS04_9BACI</name>
<accession>A0A544TS04</accession>
<evidence type="ECO:0000256" key="1">
    <source>
        <dbReference type="ARBA" id="ARBA00005695"/>
    </source>
</evidence>
<dbReference type="Pfam" id="PF00496">
    <property type="entry name" value="SBP_bac_5"/>
    <property type="match status" value="1"/>
</dbReference>
<evidence type="ECO:0000256" key="5">
    <source>
        <dbReference type="SAM" id="SignalP"/>
    </source>
</evidence>
<comment type="caution">
    <text evidence="7">The sequence shown here is derived from an EMBL/GenBank/DDBJ whole genome shotgun (WGS) entry which is preliminary data.</text>
</comment>
<keyword evidence="2" id="KW-0813">Transport</keyword>
<dbReference type="Proteomes" id="UP000316626">
    <property type="component" value="Unassembled WGS sequence"/>
</dbReference>
<keyword evidence="3 5" id="KW-0732">Signal</keyword>
<dbReference type="CDD" id="cd08510">
    <property type="entry name" value="PBP2_Lactococcal_OppA_like"/>
    <property type="match status" value="1"/>
</dbReference>
<dbReference type="PROSITE" id="PS51257">
    <property type="entry name" value="PROKAR_LIPOPROTEIN"/>
    <property type="match status" value="1"/>
</dbReference>
<dbReference type="GO" id="GO:1904680">
    <property type="term" value="F:peptide transmembrane transporter activity"/>
    <property type="evidence" value="ECO:0007669"/>
    <property type="project" value="TreeGrafter"/>
</dbReference>
<proteinExistence type="inferred from homology"/>
<dbReference type="PANTHER" id="PTHR30290:SF9">
    <property type="entry name" value="OLIGOPEPTIDE-BINDING PROTEIN APPA"/>
    <property type="match status" value="1"/>
</dbReference>
<feature type="compositionally biased region" description="Basic and acidic residues" evidence="4">
    <location>
        <begin position="36"/>
        <end position="54"/>
    </location>
</feature>
<evidence type="ECO:0000256" key="2">
    <source>
        <dbReference type="ARBA" id="ARBA00022448"/>
    </source>
</evidence>
<dbReference type="EMBL" id="VDGI01000007">
    <property type="protein sequence ID" value="TQR20226.1"/>
    <property type="molecule type" value="Genomic_DNA"/>
</dbReference>
<comment type="similarity">
    <text evidence="1">Belongs to the bacterial solute-binding protein 5 family.</text>
</comment>